<feature type="chain" id="PRO_5007623247" evidence="2">
    <location>
        <begin position="25"/>
        <end position="263"/>
    </location>
</feature>
<evidence type="ECO:0000256" key="2">
    <source>
        <dbReference type="SAM" id="SignalP"/>
    </source>
</evidence>
<evidence type="ECO:0000259" key="3">
    <source>
        <dbReference type="SMART" id="SM00062"/>
    </source>
</evidence>
<evidence type="ECO:0000313" key="4">
    <source>
        <dbReference type="EMBL" id="SAK83892.1"/>
    </source>
</evidence>
<accession>A0A158CNI8</accession>
<dbReference type="EMBL" id="FCOI02000026">
    <property type="protein sequence ID" value="SAK83892.1"/>
    <property type="molecule type" value="Genomic_DNA"/>
</dbReference>
<evidence type="ECO:0000256" key="1">
    <source>
        <dbReference type="ARBA" id="ARBA00022729"/>
    </source>
</evidence>
<dbReference type="PANTHER" id="PTHR35936">
    <property type="entry name" value="MEMBRANE-BOUND LYTIC MUREIN TRANSGLYCOSYLASE F"/>
    <property type="match status" value="1"/>
</dbReference>
<proteinExistence type="predicted"/>
<dbReference type="PANTHER" id="PTHR35936:SF17">
    <property type="entry name" value="ARGININE-BINDING EXTRACELLULAR PROTEIN ARTP"/>
    <property type="match status" value="1"/>
</dbReference>
<reference evidence="5" key="1">
    <citation type="submission" date="2016-01" db="EMBL/GenBank/DDBJ databases">
        <authorList>
            <person name="Peeters Charlotte."/>
        </authorList>
    </citation>
    <scope>NUCLEOTIDE SEQUENCE [LARGE SCALE GENOMIC DNA]</scope>
</reference>
<feature type="domain" description="Solute-binding protein family 3/N-terminal" evidence="3">
    <location>
        <begin position="35"/>
        <end position="259"/>
    </location>
</feature>
<name>A0A158CNI8_9BURK</name>
<dbReference type="Gene3D" id="3.40.190.10">
    <property type="entry name" value="Periplasmic binding protein-like II"/>
    <property type="match status" value="2"/>
</dbReference>
<dbReference type="InterPro" id="IPR001638">
    <property type="entry name" value="Solute-binding_3/MltF_N"/>
</dbReference>
<dbReference type="CDD" id="cd13530">
    <property type="entry name" value="PBP2_peptides_like"/>
    <property type="match status" value="1"/>
</dbReference>
<feature type="signal peptide" evidence="2">
    <location>
        <begin position="1"/>
        <end position="24"/>
    </location>
</feature>
<protein>
    <submittedName>
        <fullName evidence="4">ABC transporter substrate-binding protein</fullName>
    </submittedName>
</protein>
<sequence>MNRVKSLSLLAATCASLLALPAGARTLAEVMQTRTLNVVTTASSPPHGFLDPASNSMKGIMVDVADALGKRLGVAVKLTDVPFDGLIPTLTSGRADLMAAPLFITEERAQVVDFSAPIYGWGEGVVIRDGDKKHYGSLDDFKGAKVGTLVDSVQYKMIKALPGTDVSTYQDYFSLLADVRVGRIDLGVVDPPSVLYQIKAKSIPGVKLDTGYHAQKQWQVGACTQKNNPTLLTAVNDALAKIKQDGELHTILAKWGVASMESH</sequence>
<dbReference type="Pfam" id="PF00497">
    <property type="entry name" value="SBP_bac_3"/>
    <property type="match status" value="1"/>
</dbReference>
<gene>
    <name evidence="4" type="ORF">AWB76_05776</name>
</gene>
<dbReference type="SMART" id="SM00062">
    <property type="entry name" value="PBPb"/>
    <property type="match status" value="1"/>
</dbReference>
<dbReference type="Proteomes" id="UP000054624">
    <property type="component" value="Unassembled WGS sequence"/>
</dbReference>
<dbReference type="AlphaFoldDB" id="A0A158CNI8"/>
<keyword evidence="5" id="KW-1185">Reference proteome</keyword>
<keyword evidence="1 2" id="KW-0732">Signal</keyword>
<dbReference type="STRING" id="1777137.AWB76_05776"/>
<dbReference type="RefSeq" id="WP_061163460.1">
    <property type="nucleotide sequence ID" value="NZ_FCOI02000026.1"/>
</dbReference>
<dbReference type="OrthoDB" id="9768183at2"/>
<evidence type="ECO:0000313" key="5">
    <source>
        <dbReference type="Proteomes" id="UP000054624"/>
    </source>
</evidence>
<dbReference type="SUPFAM" id="SSF53850">
    <property type="entry name" value="Periplasmic binding protein-like II"/>
    <property type="match status" value="1"/>
</dbReference>
<organism evidence="4 5">
    <name type="scientific">Caballeronia temeraria</name>
    <dbReference type="NCBI Taxonomy" id="1777137"/>
    <lineage>
        <taxon>Bacteria</taxon>
        <taxon>Pseudomonadati</taxon>
        <taxon>Pseudomonadota</taxon>
        <taxon>Betaproteobacteria</taxon>
        <taxon>Burkholderiales</taxon>
        <taxon>Burkholderiaceae</taxon>
        <taxon>Caballeronia</taxon>
    </lineage>
</organism>